<name>A0A0F9IDW1_9ZZZZ</name>
<accession>A0A0F9IDW1</accession>
<dbReference type="AlphaFoldDB" id="A0A0F9IDW1"/>
<dbReference type="EMBL" id="LAZR01012675">
    <property type="protein sequence ID" value="KKM25637.1"/>
    <property type="molecule type" value="Genomic_DNA"/>
</dbReference>
<organism evidence="1">
    <name type="scientific">marine sediment metagenome</name>
    <dbReference type="NCBI Taxonomy" id="412755"/>
    <lineage>
        <taxon>unclassified sequences</taxon>
        <taxon>metagenomes</taxon>
        <taxon>ecological metagenomes</taxon>
    </lineage>
</organism>
<proteinExistence type="predicted"/>
<gene>
    <name evidence="1" type="ORF">LCGC14_1593000</name>
</gene>
<protein>
    <submittedName>
        <fullName evidence="1">Uncharacterized protein</fullName>
    </submittedName>
</protein>
<sequence>MNFEAIMLRTDFGYFNPGLFELYQVHVLYIFIKLLIYPPESHSRISTIYIWALSMFTCCDRQVMAFCPSGILGSLM</sequence>
<evidence type="ECO:0000313" key="1">
    <source>
        <dbReference type="EMBL" id="KKM25637.1"/>
    </source>
</evidence>
<comment type="caution">
    <text evidence="1">The sequence shown here is derived from an EMBL/GenBank/DDBJ whole genome shotgun (WGS) entry which is preliminary data.</text>
</comment>
<reference evidence="1" key="1">
    <citation type="journal article" date="2015" name="Nature">
        <title>Complex archaea that bridge the gap between prokaryotes and eukaryotes.</title>
        <authorList>
            <person name="Spang A."/>
            <person name="Saw J.H."/>
            <person name="Jorgensen S.L."/>
            <person name="Zaremba-Niedzwiedzka K."/>
            <person name="Martijn J."/>
            <person name="Lind A.E."/>
            <person name="van Eijk R."/>
            <person name="Schleper C."/>
            <person name="Guy L."/>
            <person name="Ettema T.J."/>
        </authorList>
    </citation>
    <scope>NUCLEOTIDE SEQUENCE</scope>
</reference>